<evidence type="ECO:0000256" key="3">
    <source>
        <dbReference type="ARBA" id="ARBA00023004"/>
    </source>
</evidence>
<keyword evidence="3 4" id="KW-0408">Iron</keyword>
<dbReference type="AlphaFoldDB" id="Q1LLE2"/>
<evidence type="ECO:0000256" key="5">
    <source>
        <dbReference type="SAM" id="SignalP"/>
    </source>
</evidence>
<feature type="domain" description="Cytochrome c" evidence="6">
    <location>
        <begin position="359"/>
        <end position="448"/>
    </location>
</feature>
<sequence>MRIPAITIRKALQGGLALLTAIGATYALAQTEPAPSPNATHPQVIDDLPANYAASLDAATRKQVERGRYVARLGDCVACHTGTDKSRPMAGGLALETPFGTLHSTNITPDPETGIGRYSFAQFDRAMRKGVAADGHNLYPAMPYPSYAKLTQEDMQALYAYLMHGVKPVRQANQPLGMSFPFNQRWGLAVWNWLFLDAKPFQPNAKQDAEWNRGAYIVQGLGHCGACHTPRGIGFQEKTMSDAGSTGKFFLAGETVEGWRALSLRSLWTPEDTAEILKTGRNQHGTVSGNMVDVVQHSTQYMTDGDLKAIGVYLKSLPAAGHDKPMQVAQGPAPSIAPRASKAESDVVPATASGAPADLYTSRGGLGYLQFCTDCHRSDGAGVSGVFPALAGNPVLMSDDPSTLVHITLTGWRSAQTADNARVLSMPAFARLSDQEIAEILNFTRRSWGNATAKPIAAATVRSMRKQLDVRKLDDSKFETPRIANILKESNATQLVLGARLNINTHEMLPRNVGNALNCASCHLNAGTVADGSPYVGVSAFFPSYAPRAGRVITLADRINGCFLRSMNGKPLPLDSEELKAMVAYFDWMKRETKPEDKVEGRGVGKIDRRLVPNVENGKKIYAVQCALCHGDGGEGIKNANGKWVYPPLWGDESFNIGAGMARTYTAAAFVKRNMPIAFHNGFPLGQGGLTDQEAVDVAEYFTHMPRPDFAAKVKDWPNDKKPADARY</sequence>
<evidence type="ECO:0000313" key="7">
    <source>
        <dbReference type="EMBL" id="ABF09034.1"/>
    </source>
</evidence>
<dbReference type="GO" id="GO:0046872">
    <property type="term" value="F:metal ion binding"/>
    <property type="evidence" value="ECO:0007669"/>
    <property type="project" value="UniProtKB-KW"/>
</dbReference>
<dbReference type="HOGENOM" id="CLU_383431_0_0_4"/>
<name>Q1LLE2_CUPMC</name>
<gene>
    <name evidence="7" type="ordered locus">Rmet_2155</name>
</gene>
<dbReference type="eggNOG" id="COG2010">
    <property type="taxonomic scope" value="Bacteria"/>
</dbReference>
<dbReference type="GO" id="GO:0020037">
    <property type="term" value="F:heme binding"/>
    <property type="evidence" value="ECO:0007669"/>
    <property type="project" value="InterPro"/>
</dbReference>
<keyword evidence="1 4" id="KW-0349">Heme</keyword>
<dbReference type="Pfam" id="PF21342">
    <property type="entry name" value="SoxA-TsdA_cyt-c"/>
    <property type="match status" value="1"/>
</dbReference>
<dbReference type="InterPro" id="IPR051459">
    <property type="entry name" value="Cytochrome_c-type_DH"/>
</dbReference>
<accession>Q1LLE2</accession>
<evidence type="ECO:0000256" key="2">
    <source>
        <dbReference type="ARBA" id="ARBA00022723"/>
    </source>
</evidence>
<dbReference type="SUPFAM" id="SSF46626">
    <property type="entry name" value="Cytochrome c"/>
    <property type="match status" value="5"/>
</dbReference>
<keyword evidence="2 4" id="KW-0479">Metal-binding</keyword>
<dbReference type="EMBL" id="CP000352">
    <property type="protein sequence ID" value="ABF09034.1"/>
    <property type="molecule type" value="Genomic_DNA"/>
</dbReference>
<dbReference type="GO" id="GO:0009055">
    <property type="term" value="F:electron transfer activity"/>
    <property type="evidence" value="ECO:0007669"/>
    <property type="project" value="InterPro"/>
</dbReference>
<feature type="domain" description="Cytochrome c" evidence="6">
    <location>
        <begin position="209"/>
        <end position="318"/>
    </location>
</feature>
<dbReference type="Pfam" id="PF00034">
    <property type="entry name" value="Cytochrom_C"/>
    <property type="match status" value="3"/>
</dbReference>
<dbReference type="Proteomes" id="UP000002429">
    <property type="component" value="Chromosome"/>
</dbReference>
<evidence type="ECO:0000256" key="4">
    <source>
        <dbReference type="PROSITE-ProRule" id="PRU00433"/>
    </source>
</evidence>
<feature type="domain" description="Cytochrome c" evidence="6">
    <location>
        <begin position="62"/>
        <end position="166"/>
    </location>
</feature>
<dbReference type="KEGG" id="rme:Rmet_2155"/>
<dbReference type="PROSITE" id="PS51007">
    <property type="entry name" value="CYTC"/>
    <property type="match status" value="4"/>
</dbReference>
<dbReference type="eggNOG" id="COG3258">
    <property type="taxonomic scope" value="Bacteria"/>
</dbReference>
<proteinExistence type="predicted"/>
<dbReference type="STRING" id="266264.Rmet_2155"/>
<dbReference type="PANTHER" id="PTHR35008">
    <property type="entry name" value="BLL4482 PROTEIN-RELATED"/>
    <property type="match status" value="1"/>
</dbReference>
<feature type="domain" description="Cytochrome c" evidence="6">
    <location>
        <begin position="613"/>
        <end position="706"/>
    </location>
</feature>
<dbReference type="RefSeq" id="WP_011516862.1">
    <property type="nucleotide sequence ID" value="NC_007973.1"/>
</dbReference>
<feature type="chain" id="PRO_5004193274" evidence="5">
    <location>
        <begin position="30"/>
        <end position="728"/>
    </location>
</feature>
<dbReference type="PANTHER" id="PTHR35008:SF8">
    <property type="entry name" value="ALCOHOL DEHYDROGENASE CYTOCHROME C SUBUNIT"/>
    <property type="match status" value="1"/>
</dbReference>
<feature type="signal peptide" evidence="5">
    <location>
        <begin position="1"/>
        <end position="29"/>
    </location>
</feature>
<evidence type="ECO:0000259" key="6">
    <source>
        <dbReference type="PROSITE" id="PS51007"/>
    </source>
</evidence>
<dbReference type="InterPro" id="IPR036909">
    <property type="entry name" value="Cyt_c-like_dom_sf"/>
</dbReference>
<keyword evidence="5" id="KW-0732">Signal</keyword>
<evidence type="ECO:0000256" key="1">
    <source>
        <dbReference type="ARBA" id="ARBA00022617"/>
    </source>
</evidence>
<dbReference type="Gene3D" id="1.10.760.10">
    <property type="entry name" value="Cytochrome c-like domain"/>
    <property type="match status" value="4"/>
</dbReference>
<protein>
    <submittedName>
        <fullName evidence="7">Cytochrome c family protein</fullName>
    </submittedName>
</protein>
<reference evidence="8" key="1">
    <citation type="journal article" date="2010" name="PLoS ONE">
        <title>The complete genome sequence of Cupriavidus metallidurans strain CH34, a master survivalist in harsh and anthropogenic environments.</title>
        <authorList>
            <person name="Janssen P.J."/>
            <person name="Van Houdt R."/>
            <person name="Moors H."/>
            <person name="Monsieurs P."/>
            <person name="Morin N."/>
            <person name="Michaux A."/>
            <person name="Benotmane M.A."/>
            <person name="Leys N."/>
            <person name="Vallaeys T."/>
            <person name="Lapidus A."/>
            <person name="Monchy S."/>
            <person name="Medigue C."/>
            <person name="Taghavi S."/>
            <person name="McCorkle S."/>
            <person name="Dunn J."/>
            <person name="van der Lelie D."/>
            <person name="Mergeay M."/>
        </authorList>
    </citation>
    <scope>NUCLEOTIDE SEQUENCE [LARGE SCALE GENOMIC DNA]</scope>
    <source>
        <strain evidence="8">ATCC 43123 / DSM 2839 / NBRC 102507 / CH34</strain>
    </source>
</reference>
<organism evidence="7 8">
    <name type="scientific">Cupriavidus metallidurans (strain ATCC 43123 / DSM 2839 / NBRC 102507 / CH34)</name>
    <name type="common">Ralstonia metallidurans</name>
    <dbReference type="NCBI Taxonomy" id="266264"/>
    <lineage>
        <taxon>Bacteria</taxon>
        <taxon>Pseudomonadati</taxon>
        <taxon>Pseudomonadota</taxon>
        <taxon>Betaproteobacteria</taxon>
        <taxon>Burkholderiales</taxon>
        <taxon>Burkholderiaceae</taxon>
        <taxon>Cupriavidus</taxon>
    </lineage>
</organism>
<evidence type="ECO:0000313" key="8">
    <source>
        <dbReference type="Proteomes" id="UP000002429"/>
    </source>
</evidence>
<dbReference type="InterPro" id="IPR009056">
    <property type="entry name" value="Cyt_c-like_dom"/>
</dbReference>
<keyword evidence="8" id="KW-1185">Reference proteome</keyword>